<protein>
    <submittedName>
        <fullName evidence="3">Ig mu chain C region secreted form</fullName>
    </submittedName>
</protein>
<dbReference type="Gene3D" id="2.60.40.10">
    <property type="entry name" value="Immunoglobulins"/>
    <property type="match status" value="4"/>
</dbReference>
<dbReference type="InterPro" id="IPR003006">
    <property type="entry name" value="Ig/MHC_CS"/>
</dbReference>
<evidence type="ECO:0000313" key="4">
    <source>
        <dbReference type="Proteomes" id="UP000503349"/>
    </source>
</evidence>
<proteinExistence type="predicted"/>
<dbReference type="PANTHER" id="PTHR23411">
    <property type="entry name" value="TAPASIN"/>
    <property type="match status" value="1"/>
</dbReference>
<sequence length="453" mass="51530">MHQGTTYTKMASKEPAKVTLVSVPSEDTQALVCMIEYGRAGTLDSFKWKKNGAELDDYIQSSFQRIGDSRSAVSVLKVKNTEWDSKAVYTCEVTYQGQTYTKKVSKDVTYRLPTLKVFASASPDDVNEASFSCYAKEFSPKDYKIKWLKNDVEISDKSHETPIEENQVGGDKLYSIASFVTVKGSDLVNNKFTCDFEGKIDKNVPASVNASLIYQQSVSEPCSEVVDIQITAPSMEDMFVHRKGSVICQVRALKPSVERIYWENHNGKEMASNRINKDNENGKLYRLSLDITYEEWTQGVDLKCIVEHSESIDPIKKSYTRIPGRPTQRPSVFMLRPVEQTRKEMVTLTCYVKDFFPQEAYVSWLVDDEEADSTYKFSTTDPIKDNGSYFVYSHLSLTLEQWKNSDVVYSCVVYHESLVNATKVIVRSIGYRTFENTNLVNLNIDIPETKLPQ</sequence>
<dbReference type="InterPro" id="IPR036179">
    <property type="entry name" value="Ig-like_dom_sf"/>
</dbReference>
<organism evidence="3 4">
    <name type="scientific">Channa argus</name>
    <name type="common">Northern snakehead</name>
    <name type="synonym">Ophicephalus argus</name>
    <dbReference type="NCBI Taxonomy" id="215402"/>
    <lineage>
        <taxon>Eukaryota</taxon>
        <taxon>Metazoa</taxon>
        <taxon>Chordata</taxon>
        <taxon>Craniata</taxon>
        <taxon>Vertebrata</taxon>
        <taxon>Euteleostomi</taxon>
        <taxon>Actinopterygii</taxon>
        <taxon>Neopterygii</taxon>
        <taxon>Teleostei</taxon>
        <taxon>Neoteleostei</taxon>
        <taxon>Acanthomorphata</taxon>
        <taxon>Anabantaria</taxon>
        <taxon>Anabantiformes</taxon>
        <taxon>Channoidei</taxon>
        <taxon>Channidae</taxon>
        <taxon>Channa</taxon>
    </lineage>
</organism>
<dbReference type="CDD" id="cd05768">
    <property type="entry name" value="IgC1_CH3_IgAGD_CH4_IgAEM"/>
    <property type="match status" value="1"/>
</dbReference>
<dbReference type="InterPro" id="IPR050380">
    <property type="entry name" value="Immune_Resp_Modulators"/>
</dbReference>
<evidence type="ECO:0000313" key="3">
    <source>
        <dbReference type="EMBL" id="KAF3700309.1"/>
    </source>
</evidence>
<dbReference type="PROSITE" id="PS50835">
    <property type="entry name" value="IG_LIKE"/>
    <property type="match status" value="3"/>
</dbReference>
<dbReference type="InterPro" id="IPR003599">
    <property type="entry name" value="Ig_sub"/>
</dbReference>
<reference evidence="4" key="2">
    <citation type="submission" date="2019-02" db="EMBL/GenBank/DDBJ databases">
        <title>Opniocepnalus argus Var Kimnra genome.</title>
        <authorList>
            <person name="Zhou C."/>
            <person name="Xiao S."/>
        </authorList>
    </citation>
    <scope>NUCLEOTIDE SEQUENCE [LARGE SCALE GENOMIC DNA]</scope>
</reference>
<dbReference type="Pfam" id="PF07654">
    <property type="entry name" value="C1-set"/>
    <property type="match status" value="4"/>
</dbReference>
<dbReference type="InterPro" id="IPR003597">
    <property type="entry name" value="Ig_C1-set"/>
</dbReference>
<dbReference type="InterPro" id="IPR007110">
    <property type="entry name" value="Ig-like_dom"/>
</dbReference>
<name>A0A6G1QD27_CHAAH</name>
<feature type="domain" description="Ig-like" evidence="2">
    <location>
        <begin position="15"/>
        <end position="105"/>
    </location>
</feature>
<keyword evidence="4" id="KW-1185">Reference proteome</keyword>
<accession>A0A6G1QD27</accession>
<feature type="domain" description="Ig-like" evidence="2">
    <location>
        <begin position="113"/>
        <end position="211"/>
    </location>
</feature>
<dbReference type="AlphaFoldDB" id="A0A6G1QD27"/>
<dbReference type="EMBL" id="CM015726">
    <property type="protein sequence ID" value="KAF3700309.1"/>
    <property type="molecule type" value="Genomic_DNA"/>
</dbReference>
<dbReference type="FunFam" id="2.60.40.10:FF:000463">
    <property type="entry name" value="Immunoglobulin heavy constant gamma 1"/>
    <property type="match status" value="1"/>
</dbReference>
<dbReference type="Proteomes" id="UP000503349">
    <property type="component" value="Chromosome 15"/>
</dbReference>
<dbReference type="SMART" id="SM00407">
    <property type="entry name" value="IGc1"/>
    <property type="match status" value="3"/>
</dbReference>
<gene>
    <name evidence="3" type="ORF">EXN66_Car015996</name>
</gene>
<feature type="domain" description="Ig-like" evidence="2">
    <location>
        <begin position="330"/>
        <end position="426"/>
    </location>
</feature>
<dbReference type="SUPFAM" id="SSF48726">
    <property type="entry name" value="Immunoglobulin"/>
    <property type="match status" value="4"/>
</dbReference>
<evidence type="ECO:0000259" key="2">
    <source>
        <dbReference type="PROSITE" id="PS50835"/>
    </source>
</evidence>
<reference evidence="3 4" key="1">
    <citation type="submission" date="2019-02" db="EMBL/GenBank/DDBJ databases">
        <title>Opniocepnalus argus genome.</title>
        <authorList>
            <person name="Zhou C."/>
            <person name="Xiao S."/>
        </authorList>
    </citation>
    <scope>NUCLEOTIDE SEQUENCE [LARGE SCALE GENOMIC DNA]</scope>
    <source>
        <strain evidence="3">OARG1902GOOAL</strain>
        <tissue evidence="3">Muscle</tissue>
    </source>
</reference>
<evidence type="ECO:0000256" key="1">
    <source>
        <dbReference type="ARBA" id="ARBA00023319"/>
    </source>
</evidence>
<dbReference type="InterPro" id="IPR013783">
    <property type="entry name" value="Ig-like_fold"/>
</dbReference>
<dbReference type="PROSITE" id="PS00290">
    <property type="entry name" value="IG_MHC"/>
    <property type="match status" value="1"/>
</dbReference>
<dbReference type="SMART" id="SM00409">
    <property type="entry name" value="IG"/>
    <property type="match status" value="2"/>
</dbReference>
<keyword evidence="1" id="KW-0393">Immunoglobulin domain</keyword>